<comment type="caution">
    <text evidence="1">The sequence shown here is derived from an EMBL/GenBank/DDBJ whole genome shotgun (WGS) entry which is preliminary data.</text>
</comment>
<dbReference type="Proteomes" id="UP001165395">
    <property type="component" value="Unassembled WGS sequence"/>
</dbReference>
<gene>
    <name evidence="1" type="ORF">LIN78_14055</name>
</gene>
<organism evidence="1 2">
    <name type="scientific">Leeia speluncae</name>
    <dbReference type="NCBI Taxonomy" id="2884804"/>
    <lineage>
        <taxon>Bacteria</taxon>
        <taxon>Pseudomonadati</taxon>
        <taxon>Pseudomonadota</taxon>
        <taxon>Betaproteobacteria</taxon>
        <taxon>Neisseriales</taxon>
        <taxon>Leeiaceae</taxon>
        <taxon>Leeia</taxon>
    </lineage>
</organism>
<dbReference type="EMBL" id="JAJBZT010000008">
    <property type="protein sequence ID" value="MCB6184667.1"/>
    <property type="molecule type" value="Genomic_DNA"/>
</dbReference>
<evidence type="ECO:0000313" key="2">
    <source>
        <dbReference type="Proteomes" id="UP001165395"/>
    </source>
</evidence>
<dbReference type="RefSeq" id="WP_227181475.1">
    <property type="nucleotide sequence ID" value="NZ_JAJBZT010000008.1"/>
</dbReference>
<keyword evidence="2" id="KW-1185">Reference proteome</keyword>
<accession>A0ABS8D970</accession>
<protein>
    <submittedName>
        <fullName evidence="1">Uncharacterized protein</fullName>
    </submittedName>
</protein>
<evidence type="ECO:0000313" key="1">
    <source>
        <dbReference type="EMBL" id="MCB6184667.1"/>
    </source>
</evidence>
<sequence>MESKFKIMLTVVLVSVFVLWLLGLGAIEYNKTGRCYKDNRVLSDDELKARWFRYLIKKKMEEIRDDYVDSRRLKFFIVNKTLGFDDQITLIKNKQVFDFNGIGKKEVKEDEDIDKIGDDSIKNGVSFIVQDPINFFSFANSEDIKIYNLKNNKKIFNGIIKKYEEKTKYNFNDLLLHNNERFFSEMYVYHYRYGKTYLEYEKIKDDSDDKYHNKKLDQLIVDMVEDVNDSRIVYDNLSVNGPNVYYVVGACGNSVLDYVLY</sequence>
<name>A0ABS8D970_9NEIS</name>
<reference evidence="1" key="1">
    <citation type="submission" date="2021-10" db="EMBL/GenBank/DDBJ databases">
        <title>The complete genome sequence of Leeia sp. TBRC 13508.</title>
        <authorList>
            <person name="Charoenyingcharoen P."/>
            <person name="Yukphan P."/>
        </authorList>
    </citation>
    <scope>NUCLEOTIDE SEQUENCE</scope>
    <source>
        <strain evidence="1">TBRC 13508</strain>
    </source>
</reference>
<proteinExistence type="predicted"/>